<name>A0A365R3G4_9BURK</name>
<feature type="domain" description="LysM" evidence="2">
    <location>
        <begin position="1579"/>
        <end position="1634"/>
    </location>
</feature>
<dbReference type="PROSITE" id="PS51782">
    <property type="entry name" value="LYSM"/>
    <property type="match status" value="1"/>
</dbReference>
<organism evidence="3 4">
    <name type="scientific">Burkholderia reimsis</name>
    <dbReference type="NCBI Taxonomy" id="2234132"/>
    <lineage>
        <taxon>Bacteria</taxon>
        <taxon>Pseudomonadati</taxon>
        <taxon>Pseudomonadota</taxon>
        <taxon>Betaproteobacteria</taxon>
        <taxon>Burkholderiales</taxon>
        <taxon>Burkholderiaceae</taxon>
        <taxon>Burkholderia</taxon>
    </lineage>
</organism>
<accession>A0A365R3G4</accession>
<protein>
    <recommendedName>
        <fullName evidence="2">LysM domain-containing protein</fullName>
    </recommendedName>
</protein>
<gene>
    <name evidence="3" type="ORF">DPV79_00950</name>
</gene>
<proteinExistence type="predicted"/>
<dbReference type="InterPro" id="IPR018392">
    <property type="entry name" value="LysM"/>
</dbReference>
<dbReference type="Proteomes" id="UP000252458">
    <property type="component" value="Unassembled WGS sequence"/>
</dbReference>
<dbReference type="EMBL" id="QMFZ01000001">
    <property type="protein sequence ID" value="RBB42914.1"/>
    <property type="molecule type" value="Genomic_DNA"/>
</dbReference>
<dbReference type="CDD" id="cd00118">
    <property type="entry name" value="LysM"/>
    <property type="match status" value="1"/>
</dbReference>
<feature type="region of interest" description="Disordered" evidence="1">
    <location>
        <begin position="2979"/>
        <end position="3002"/>
    </location>
</feature>
<comment type="caution">
    <text evidence="3">The sequence shown here is derived from an EMBL/GenBank/DDBJ whole genome shotgun (WGS) entry which is preliminary data.</text>
</comment>
<evidence type="ECO:0000313" key="3">
    <source>
        <dbReference type="EMBL" id="RBB42914.1"/>
    </source>
</evidence>
<feature type="region of interest" description="Disordered" evidence="1">
    <location>
        <begin position="814"/>
        <end position="833"/>
    </location>
</feature>
<evidence type="ECO:0000313" key="4">
    <source>
        <dbReference type="Proteomes" id="UP000252458"/>
    </source>
</evidence>
<dbReference type="InterPro" id="IPR036779">
    <property type="entry name" value="LysM_dom_sf"/>
</dbReference>
<feature type="region of interest" description="Disordered" evidence="1">
    <location>
        <begin position="1477"/>
        <end position="1498"/>
    </location>
</feature>
<feature type="compositionally biased region" description="Pro residues" evidence="1">
    <location>
        <begin position="1477"/>
        <end position="1492"/>
    </location>
</feature>
<dbReference type="SMART" id="SM00257">
    <property type="entry name" value="LysM"/>
    <property type="match status" value="2"/>
</dbReference>
<keyword evidence="4" id="KW-1185">Reference proteome</keyword>
<dbReference type="Gene3D" id="3.10.350.10">
    <property type="entry name" value="LysM domain"/>
    <property type="match status" value="1"/>
</dbReference>
<sequence>MSLQSLQTAFANASWPVTLNAAFLSSAGVTPPAGFDALLKSAFCLGNATGLPVGQGTVGAVTGDTFSVTGATLTNGLFGATAANTSVALVFTLPADTSILLVQIVTSLRGGWTFASSAFQMVGKPFSTLAITQPCMLFSSAAGSVNWPTPSSNAIALAAGMNFAGTAQLNDYAQSILGFTSPALTLPSPLVISGPFDASAVAASGAYPVMDLKAWLPPTSFSLLGFSAVAPRFEFSIGPVPADADPDDDVDAAQDIAYVFAATVTTASTPPLVVDCSVVIFADNAAGGGNYSLFITPSKALPNALTPANIAAIAGLGTPFIDAVPAPIQRFFTSIALYGVNVTAVWSSGAAMPSITSTGVSVGTVDDFSLILIDDPTGKFSVTLTSLELDWYVLNPATQSRQQSLLFTSTFTLMPTVFKDDDGKDGGQFVVTIDQNYAITAAFNGQVSLADLLPAITGGLVGMPSGIDVTFSDVLLSIDTGAGAYSFSFAVTLEFDVITYNGNPLLRVQDMVLAISAQTPRKAGAKTTYSASMKGGLIVGPVGLNVAIEYDGAAEHPQWLLSSSLASPLNLGELLVDLFDVLDSDLGSFLPDFLPSHLVVDTFAVDAVIPTGSGASSYSISGSLDWRTDALPGLPIACKASLALAYDGSQATNRFSGSVLGTISLASIPSLTIGYAFNQPGSQGGTTLTVQWAGVTGAYDSTHQTIRLSFNGWSLGTLVTELVALTGDAYFTLSGPWTFLNAISLDGLSVTFYLAADAKNQITASYTLPSPITTGFLNIEGFDFNRDPKTNRILFSIRGSSPLASSSDQWKNLFASPDNDGSKPAQGQDVTRMPGVPGQGNELFDLQLLALGQRVSINDANLDTTKQVIDSLKLIPSTLAGGGNPVNPGSGAANQPYYNAQSNWLIAAHMLLLGVKNPGGKGYTYTIDVMVVFNDPNLYGLRLAFAGSKAGPLADLSFDIMYKKVTDSIGVYQIEFTLPTALRQWNFGAVNITLPSIGVEVYTNGDFLFDVGFPYNMDFSQSFVIQMVVPPGIPVMGGGGFYYGQLSNATATNLPKTIYGTFDPVIEFGLGLQAGIGYSIDKGILSAGFSITFFGIIQGVIAPYHPYQLPNKPDSDTSVQATNYFWLEGQFGICGKLYGTVNFAIISASVSLTITIAAQVVYEAYHDIPLSVSASVSVSVSVRINLGLFSFSISFSFATTISEDFTIRNPSGAPAPWLTPPGAARALEAPRGRALPASDRYRAKVGRMRRMEARRGFVPLTFAAHPSFAAHARANAAGVADAAPATLTILMAPQFTVLAPDVANLTLAGQQGAFVTLFSMDAPSADGKGNASGSSFASLCSALLPWVITSHPGVAADAFDTTPVTIEDLKVTLNSLACPTTQPAIPMASIVDFLKATFTVDVVTDPALLDTSLQDRFTAGAVIFPALPGLELTVPSPTAEGKTVSIALGDWAQVTPDYRSAVIAAFNKLAATLVNPANPPASPPPSDCPPATPSSTPESLTQVVFEDSFALIARQLLQAAIDAYASYPYVLRQNDSIQSIVDFAHIDGKHNPDFTPADLVNANSALALAAGNVLQLAGLGYTVQSGDTLNAIAARYSAPSNSTAAYATAPDALIVLDANARATALLQPGVTITVGAASTTTEPGSSFASVADALGIPLATLAADKNLWAMNTLLLPGATLAIPSIAYTTAKSPLDTLELIFNAFGLTTEAFVGVAQNLTVTGLFAFDASRATLVHLSNLDDLTGEQLAQAVAAGETIGNTAGMVSRFMLQGLRLPSTSGLTLPSGFLYPAQQPDYGLYQLTGQQFPVTSFTEVPVSLAKDKTLDWLQINGSAGNDSGKMDLTPAAAHLQTVLDWAIAHGYNPSGQDVDPPLTVAAESPLRLVPQQFAASAYLPWATSGTAEMLRIASAPGFTPSPTAQVKPIVWALPSSLLSAVEIQQGALTADADLSAALPYLPVLAPMTLTTDPTTHIAIPAPVDDFTLATRIDFKIRQLQQSAGAQTQTARTNTLLPAGPGNTPPVTQLAPNAYELLGPNPGDAQLLERILLLLKAAGPSAVSGLIVGYGDPSGAQAGLVGHLTSDVYTFVTRTNLSTQGNPPPQVRRATAGLASADDAQPSLVNNFANDFSEFIQLLWELSTVQSGGYSFYWNGLAKGTALPSGIFDASGYATLTILVTYARDASLPSSARMTDCCNAVVTTGNIDPARSTFVMVSQSNPQTAGMRSTDTLASFATRYSMTPGTVARDNLLAPLTQGSTFALSAAVHEVTPADVASGDVWGTVARYYSHHATPATVITAAALQGYNPRVTAPTLYTLLFIPTIDYVVQQGDTFSGIADYFGLDAEQVGSMAQHAAGLIAGTQPLNVDSQSFSVSQSIGVGNIGLQLARANLPTPTDPASADYGQQYLFSLYSLLDAGYYANPFFSNSVAGLPFGPTNNSSAPQTRRQLSARHADRTLQASLRHASRVAAIRDPDARRAMLQAEAASGILGYEQALTFGANALANAAPANPPAHLPPASANPYLGVGTFAQLNLRWLDVFGNQTATPFNDPPTDYAGPLNNAPIPILYTDRLIALSQWPNVSASYRYAGAAGAPQLQITLQLNTAAYQPSAGQPAQAAVTDATLFNNVYFQLNQDYSRLGIPGLTGAAVTLAIRNSLTGAAAQPLDTTASAQLIDFVNRCAQTVNAAAASQPVAPPANLSVTLTLDVDLASVVDQNVTRLQLWLVQRRRTDLVDPSLLDTTGGASIETEISPHLDYVLSVPAPAGEADDAASDASVDALLTFARDFETAFVTHDWQLRAGTGPADPDEALSNQTYTVWSVRFNLNDSSKGIAFTLGTAASFFAPKPLANSLYSGSVVLPVYTTGKPLEFGSGPITRFTNVDLNGWFGQALGLVDNFLSPTYVVQTFMLDKLQGNDPASAGYLFDILQDKSALATTIAGTIRSILAQPDASPATLAAARETLKQSLLQQLGNAYAVTATVVLPVTNATTHEPPRPGTASPPSLYGLPVNPAPSAPNAKAPNYTFSQALLPLNASKGGKAEEDGTAESALAFLFTCSNPTLQTNVSIPLTYQITHLQNDITAVAGIDGYRQSSWIGFVTGPIPYPINAGNNLEIPVALLALPTPPTAQAQTADASKLPTAPAPHDLAHWDYAFTYVPSGVAQDSLLGTVAFNTRAAQSNSANAPSNALFVALAGLLSCAPAIFADFNTYLPQITPDIGTTSPAFLNAAAALAAWKTLIGSLNAAYSDWANRTLSARAVPYAAPSGPPPVTLSFSVELEKDKSDGSARVIVDHVSGDASLVPLIEFLSTSYTPLPADPPPAFPATYRYYDSATKEYLGYDAALGLPMTVAFPALDAIRYQTGDTSIEFRRNLDLVPGKTVSDDFVFSTPPVAFATPAVPLVPAPGTRYDLASLTPPVAPPAPLSAYLDAFFTQLLATDDATWVIAQVSASARYPISAAVDGPRITLPVALMPSGEPSASNVAALANAVSAWLTDHRSALKGIGATINLAVTLHGTAPGVSLPIVRMDDVYVDIDDLA</sequence>
<evidence type="ECO:0000259" key="2">
    <source>
        <dbReference type="PROSITE" id="PS51782"/>
    </source>
</evidence>
<reference evidence="3 4" key="1">
    <citation type="submission" date="2018-06" db="EMBL/GenBank/DDBJ databases">
        <title>Draft genome sequence of Burkholderia reimsis strain BE51 isolated from a French agricultural soil.</title>
        <authorList>
            <person name="Esmaeel Q."/>
        </authorList>
    </citation>
    <scope>NUCLEOTIDE SEQUENCE [LARGE SCALE GENOMIC DNA]</scope>
    <source>
        <strain evidence="3 4">BE51</strain>
    </source>
</reference>
<evidence type="ECO:0000256" key="1">
    <source>
        <dbReference type="SAM" id="MobiDB-lite"/>
    </source>
</evidence>
<dbReference type="Pfam" id="PF01476">
    <property type="entry name" value="LysM"/>
    <property type="match status" value="2"/>
</dbReference>
<dbReference type="RefSeq" id="WP_133295597.1">
    <property type="nucleotide sequence ID" value="NZ_QMFZ01000001.1"/>
</dbReference>